<evidence type="ECO:0000313" key="2">
    <source>
        <dbReference type="Proteomes" id="UP000199006"/>
    </source>
</evidence>
<dbReference type="Proteomes" id="UP000199006">
    <property type="component" value="Unassembled WGS sequence"/>
</dbReference>
<gene>
    <name evidence="1" type="ORF">SAMN02983006_00557</name>
</gene>
<evidence type="ECO:0000313" key="1">
    <source>
        <dbReference type="EMBL" id="SFL22943.1"/>
    </source>
</evidence>
<keyword evidence="2" id="KW-1185">Reference proteome</keyword>
<reference evidence="1 2" key="1">
    <citation type="submission" date="2016-10" db="EMBL/GenBank/DDBJ databases">
        <authorList>
            <person name="de Groot N.N."/>
        </authorList>
    </citation>
    <scope>NUCLEOTIDE SEQUENCE [LARGE SCALE GENOMIC DNA]</scope>
    <source>
        <strain evidence="1 2">ATCC 51327</strain>
    </source>
</reference>
<sequence>MEKYGAGELFYDYAESDSFRKSKKIHELREEMSDYPKVLSVIDLFHYAPYELRDGIGEAVEAGSLASTFSNGEEMVKKEDFILWCAEKMIESYLQPLYLFY</sequence>
<dbReference type="AlphaFoldDB" id="A0A1I4FZP9"/>
<dbReference type="STRING" id="29563.SAMN02983006_00557"/>
<organism evidence="1 2">
    <name type="scientific">Halanaerobium salsuginis</name>
    <dbReference type="NCBI Taxonomy" id="29563"/>
    <lineage>
        <taxon>Bacteria</taxon>
        <taxon>Bacillati</taxon>
        <taxon>Bacillota</taxon>
        <taxon>Clostridia</taxon>
        <taxon>Halanaerobiales</taxon>
        <taxon>Halanaerobiaceae</taxon>
        <taxon>Halanaerobium</taxon>
    </lineage>
</organism>
<dbReference type="RefSeq" id="WP_089859322.1">
    <property type="nucleotide sequence ID" value="NZ_FOTI01000004.1"/>
</dbReference>
<proteinExistence type="predicted"/>
<name>A0A1I4FZP9_9FIRM</name>
<accession>A0A1I4FZP9</accession>
<dbReference type="EMBL" id="FOTI01000004">
    <property type="protein sequence ID" value="SFL22943.1"/>
    <property type="molecule type" value="Genomic_DNA"/>
</dbReference>
<protein>
    <submittedName>
        <fullName evidence="1">Uncharacterized protein</fullName>
    </submittedName>
</protein>